<evidence type="ECO:0000259" key="2">
    <source>
        <dbReference type="Pfam" id="PF14358"/>
    </source>
</evidence>
<evidence type="ECO:0000256" key="1">
    <source>
        <dbReference type="SAM" id="Phobius"/>
    </source>
</evidence>
<proteinExistence type="predicted"/>
<dbReference type="STRING" id="331678.Cphamn1_0989"/>
<feature type="transmembrane region" description="Helical" evidence="1">
    <location>
        <begin position="12"/>
        <end position="30"/>
    </location>
</feature>
<dbReference type="HOGENOM" id="CLU_125927_0_0_10"/>
<dbReference type="SUPFAM" id="SSF81342">
    <property type="entry name" value="Transmembrane di-heme cytochromes"/>
    <property type="match status" value="1"/>
</dbReference>
<dbReference type="InterPro" id="IPR025517">
    <property type="entry name" value="DUF4405"/>
</dbReference>
<dbReference type="GO" id="GO:0016020">
    <property type="term" value="C:membrane"/>
    <property type="evidence" value="ECO:0007669"/>
    <property type="project" value="InterPro"/>
</dbReference>
<gene>
    <name evidence="3" type="ordered locus">Cphamn1_0989</name>
</gene>
<dbReference type="GO" id="GO:0022904">
    <property type="term" value="P:respiratory electron transport chain"/>
    <property type="evidence" value="ECO:0007669"/>
    <property type="project" value="InterPro"/>
</dbReference>
<organism evidence="3">
    <name type="scientific">Chlorobium phaeobacteroides (strain BS1)</name>
    <dbReference type="NCBI Taxonomy" id="331678"/>
    <lineage>
        <taxon>Bacteria</taxon>
        <taxon>Pseudomonadati</taxon>
        <taxon>Chlorobiota</taxon>
        <taxon>Chlorobiia</taxon>
        <taxon>Chlorobiales</taxon>
        <taxon>Chlorobiaceae</taxon>
        <taxon>Chlorobium/Pelodictyon group</taxon>
        <taxon>Chlorobium</taxon>
    </lineage>
</organism>
<accession>B3EQ00</accession>
<keyword evidence="1" id="KW-1133">Transmembrane helix</keyword>
<keyword evidence="1" id="KW-0472">Membrane</keyword>
<feature type="transmembrane region" description="Helical" evidence="1">
    <location>
        <begin position="42"/>
        <end position="59"/>
    </location>
</feature>
<feature type="transmembrane region" description="Helical" evidence="1">
    <location>
        <begin position="71"/>
        <end position="90"/>
    </location>
</feature>
<reference evidence="3" key="1">
    <citation type="submission" date="2008-06" db="EMBL/GenBank/DDBJ databases">
        <title>Complete sequence of Chlorobium phaeobacteroides BS1.</title>
        <authorList>
            <consortium name="US DOE Joint Genome Institute"/>
            <person name="Lucas S."/>
            <person name="Copeland A."/>
            <person name="Lapidus A."/>
            <person name="Glavina del Rio T."/>
            <person name="Dalin E."/>
            <person name="Tice H."/>
            <person name="Bruce D."/>
            <person name="Goodwin L."/>
            <person name="Pitluck S."/>
            <person name="Schmutz J."/>
            <person name="Larimer F."/>
            <person name="Land M."/>
            <person name="Hauser L."/>
            <person name="Kyrpides N."/>
            <person name="Ovchinnikova G."/>
            <person name="Li T."/>
            <person name="Liu Z."/>
            <person name="Zhao F."/>
            <person name="Overmann J."/>
            <person name="Bryant D.A."/>
            <person name="Richardson P."/>
        </authorList>
    </citation>
    <scope>NUCLEOTIDE SEQUENCE [LARGE SCALE GENOMIC DNA]</scope>
    <source>
        <strain evidence="3">BS1</strain>
    </source>
</reference>
<name>B3EQ00_CHLPB</name>
<dbReference type="InterPro" id="IPR016174">
    <property type="entry name" value="Di-haem_cyt_TM"/>
</dbReference>
<sequence length="161" mass="17445">MNTTLRSLATPLIAAAFLVSASTGLMMFFHFEPGIVEPVHEWMSWILVGGAVLHLLANWKAFTGYLQRKTGVVFIGAAIAIALLSLYPWVEEGEDGRKKAVKSLEKASLITISGVAGTSLDQLLETMSQNGISVLDTGDSIEEIAEQNDMEEKALFGVIFE</sequence>
<keyword evidence="1" id="KW-0812">Transmembrane</keyword>
<evidence type="ECO:0000313" key="3">
    <source>
        <dbReference type="EMBL" id="ACE03932.1"/>
    </source>
</evidence>
<dbReference type="AlphaFoldDB" id="B3EQ00"/>
<protein>
    <recommendedName>
        <fullName evidence="2">Flavinylation-associated cytochrome domain-containing protein</fullName>
    </recommendedName>
</protein>
<dbReference type="EMBL" id="CP001101">
    <property type="protein sequence ID" value="ACE03932.1"/>
    <property type="molecule type" value="Genomic_DNA"/>
</dbReference>
<feature type="domain" description="Flavinylation-associated cytochrome" evidence="2">
    <location>
        <begin position="10"/>
        <end position="59"/>
    </location>
</feature>
<dbReference type="KEGG" id="cpb:Cphamn1_0989"/>
<dbReference type="Pfam" id="PF14358">
    <property type="entry name" value="DUF4405"/>
    <property type="match status" value="1"/>
</dbReference>